<reference evidence="1" key="1">
    <citation type="submission" date="2018-05" db="EMBL/GenBank/DDBJ databases">
        <authorList>
            <person name="Lanie J.A."/>
            <person name="Ng W.-L."/>
            <person name="Kazmierczak K.M."/>
            <person name="Andrzejewski T.M."/>
            <person name="Davidsen T.M."/>
            <person name="Wayne K.J."/>
            <person name="Tettelin H."/>
            <person name="Glass J.I."/>
            <person name="Rusch D."/>
            <person name="Podicherti R."/>
            <person name="Tsui H.-C.T."/>
            <person name="Winkler M.E."/>
        </authorList>
    </citation>
    <scope>NUCLEOTIDE SEQUENCE</scope>
</reference>
<proteinExistence type="predicted"/>
<name>A0A382F4K8_9ZZZZ</name>
<accession>A0A382F4K8</accession>
<organism evidence="1">
    <name type="scientific">marine metagenome</name>
    <dbReference type="NCBI Taxonomy" id="408172"/>
    <lineage>
        <taxon>unclassified sequences</taxon>
        <taxon>metagenomes</taxon>
        <taxon>ecological metagenomes</taxon>
    </lineage>
</organism>
<dbReference type="EMBL" id="UINC01047848">
    <property type="protein sequence ID" value="SVB57629.1"/>
    <property type="molecule type" value="Genomic_DNA"/>
</dbReference>
<dbReference type="AlphaFoldDB" id="A0A382F4K8"/>
<gene>
    <name evidence="1" type="ORF">METZ01_LOCUS210483</name>
</gene>
<protein>
    <submittedName>
        <fullName evidence="1">Uncharacterized protein</fullName>
    </submittedName>
</protein>
<sequence length="36" mass="4426">MAWFWFDHMINMHLTVLSEQIVWRGIIDMKGLIETY</sequence>
<evidence type="ECO:0000313" key="1">
    <source>
        <dbReference type="EMBL" id="SVB57629.1"/>
    </source>
</evidence>